<dbReference type="GO" id="GO:0004930">
    <property type="term" value="F:G protein-coupled receptor activity"/>
    <property type="evidence" value="ECO:0007669"/>
    <property type="project" value="InterPro"/>
</dbReference>
<reference evidence="9 10" key="2">
    <citation type="journal article" date="2010" name="Nucleic Acids Res.">
        <title>BeetleBase in 2010: revisions to provide comprehensive genomic information for Tribolium castaneum.</title>
        <authorList>
            <person name="Kim H.S."/>
            <person name="Murphy T."/>
            <person name="Xia J."/>
            <person name="Caragea D."/>
            <person name="Park Y."/>
            <person name="Beeman R.W."/>
            <person name="Lorenzen M.D."/>
            <person name="Butcher S."/>
            <person name="Manak J.R."/>
            <person name="Brown S.J."/>
        </authorList>
    </citation>
    <scope>NUCLEOTIDE SEQUENCE [LARGE SCALE GENOMIC DNA]</scope>
    <source>
        <strain evidence="9 10">Georgia GA2</strain>
    </source>
</reference>
<protein>
    <submittedName>
        <fullName evidence="9">Bride of sevenless</fullName>
    </submittedName>
</protein>
<proteinExistence type="predicted"/>
<dbReference type="HOGENOM" id="CLU_017367_0_0_1"/>
<dbReference type="InParanoid" id="D7EHT9"/>
<dbReference type="InterPro" id="IPR017978">
    <property type="entry name" value="GPCR_3_C"/>
</dbReference>
<sequence length="700" mass="79196">MSSSFFHFILVILTNLCVTQSHVSVKEVFKKDGDVNVALILHNDCNSTTVLTQQEQSLVNSAIWTVHQLNYSEIITFGLSIYKACNEKEEYQTVFELFQKQDENFLLGLISTSLKPQIRKLCDALDLVIQPTVKCPTPLVEASIELLKRLNWIENVTVIAPNEFILNEFAIISRKKWICVRDFVTYKSFVPSRNYTNEYIVIFANTIVFKTFVENSNTSNIIFVPEDDFVQNDLPENSYVISSKSFNTEQNVYTPTPQLFEVAIPLVNYAQNLNNENCNETNYKQCLKTSCTVPQTILDPTEIAKLLKIEPSSINYFIYKSENLTLNKLFAYNLFTNNLTMLEPIDLNQTMLSCLAVKDGCRQQCKNFHSQMKLISSNCDIRIRTESWIFAFLSLSLLGVLFCIAILVFLLVSVCRKNVLEGNPVLTILLLFTVMVMFCSIVPLSLEGNRWAKRSICMARALSITLSFAAAFSLMLSRSIVLATASKEIGFMSHVAGPVQSFLCLFIFGVQAALSLQVFNHCEDIFRGHSFIYILSYNIILLLLLLCFCPLIFKSQRNYREGKYFTFATIITSLLWCFWVPAYLLLGDYYKDSVLCFGLVSTASVLLATIFVPRTYLMTIAAARDKITSTLPSLASATSAMDIYRTGAQPVYDCVNVAAINAVRVAAIQHPDLYSCPNLPEDEFDLRCETPVADDKVTRF</sequence>
<dbReference type="EMBL" id="KQ973114">
    <property type="protein sequence ID" value="EFA12175.1"/>
    <property type="molecule type" value="Genomic_DNA"/>
</dbReference>
<gene>
    <name evidence="9" type="primary">AUGUSTUS-3.0.2_02308</name>
    <name evidence="9" type="ORF">TcasGA2_TC002308</name>
</gene>
<feature type="transmembrane region" description="Helical" evidence="6">
    <location>
        <begin position="531"/>
        <end position="553"/>
    </location>
</feature>
<feature type="domain" description="G-protein coupled receptors family 3 profile" evidence="8">
    <location>
        <begin position="531"/>
        <end position="625"/>
    </location>
</feature>
<evidence type="ECO:0000256" key="3">
    <source>
        <dbReference type="ARBA" id="ARBA00022989"/>
    </source>
</evidence>
<reference evidence="9 10" key="1">
    <citation type="journal article" date="2008" name="Nature">
        <title>The genome of the model beetle and pest Tribolium castaneum.</title>
        <authorList>
            <consortium name="Tribolium Genome Sequencing Consortium"/>
            <person name="Richards S."/>
            <person name="Gibbs R.A."/>
            <person name="Weinstock G.M."/>
            <person name="Brown S.J."/>
            <person name="Denell R."/>
            <person name="Beeman R.W."/>
            <person name="Gibbs R."/>
            <person name="Beeman R.W."/>
            <person name="Brown S.J."/>
            <person name="Bucher G."/>
            <person name="Friedrich M."/>
            <person name="Grimmelikhuijzen C.J."/>
            <person name="Klingler M."/>
            <person name="Lorenzen M."/>
            <person name="Richards S."/>
            <person name="Roth S."/>
            <person name="Schroder R."/>
            <person name="Tautz D."/>
            <person name="Zdobnov E.M."/>
            <person name="Muzny D."/>
            <person name="Gibbs R.A."/>
            <person name="Weinstock G.M."/>
            <person name="Attaway T."/>
            <person name="Bell S."/>
            <person name="Buhay C.J."/>
            <person name="Chandrabose M.N."/>
            <person name="Chavez D."/>
            <person name="Clerk-Blankenburg K.P."/>
            <person name="Cree A."/>
            <person name="Dao M."/>
            <person name="Davis C."/>
            <person name="Chacko J."/>
            <person name="Dinh H."/>
            <person name="Dugan-Rocha S."/>
            <person name="Fowler G."/>
            <person name="Garner T.T."/>
            <person name="Garnes J."/>
            <person name="Gnirke A."/>
            <person name="Hawes A."/>
            <person name="Hernandez J."/>
            <person name="Hines S."/>
            <person name="Holder M."/>
            <person name="Hume J."/>
            <person name="Jhangiani S.N."/>
            <person name="Joshi V."/>
            <person name="Khan Z.M."/>
            <person name="Jackson L."/>
            <person name="Kovar C."/>
            <person name="Kowis A."/>
            <person name="Lee S."/>
            <person name="Lewis L.R."/>
            <person name="Margolis J."/>
            <person name="Morgan M."/>
            <person name="Nazareth L.V."/>
            <person name="Nguyen N."/>
            <person name="Okwuonu G."/>
            <person name="Parker D."/>
            <person name="Richards S."/>
            <person name="Ruiz S.J."/>
            <person name="Santibanez J."/>
            <person name="Savard J."/>
            <person name="Scherer S.E."/>
            <person name="Schneider B."/>
            <person name="Sodergren E."/>
            <person name="Tautz D."/>
            <person name="Vattahil S."/>
            <person name="Villasana D."/>
            <person name="White C.S."/>
            <person name="Wright R."/>
            <person name="Park Y."/>
            <person name="Beeman R.W."/>
            <person name="Lord J."/>
            <person name="Oppert B."/>
            <person name="Lorenzen M."/>
            <person name="Brown S."/>
            <person name="Wang L."/>
            <person name="Savard J."/>
            <person name="Tautz D."/>
            <person name="Richards S."/>
            <person name="Weinstock G."/>
            <person name="Gibbs R.A."/>
            <person name="Liu Y."/>
            <person name="Worley K."/>
            <person name="Weinstock G."/>
            <person name="Elsik C.G."/>
            <person name="Reese J.T."/>
            <person name="Elhaik E."/>
            <person name="Landan G."/>
            <person name="Graur D."/>
            <person name="Arensburger P."/>
            <person name="Atkinson P."/>
            <person name="Beeman R.W."/>
            <person name="Beidler J."/>
            <person name="Brown S.J."/>
            <person name="Demuth J.P."/>
            <person name="Drury D.W."/>
            <person name="Du Y.Z."/>
            <person name="Fujiwara H."/>
            <person name="Lorenzen M."/>
            <person name="Maselli V."/>
            <person name="Osanai M."/>
            <person name="Park Y."/>
            <person name="Robertson H.M."/>
            <person name="Tu Z."/>
            <person name="Wang J.J."/>
            <person name="Wang S."/>
            <person name="Richards S."/>
            <person name="Song H."/>
            <person name="Zhang L."/>
            <person name="Sodergren E."/>
            <person name="Werner D."/>
            <person name="Stanke M."/>
            <person name="Morgenstern B."/>
            <person name="Solovyev V."/>
            <person name="Kosarev P."/>
            <person name="Brown G."/>
            <person name="Chen H.C."/>
            <person name="Ermolaeva O."/>
            <person name="Hlavina W."/>
            <person name="Kapustin Y."/>
            <person name="Kiryutin B."/>
            <person name="Kitts P."/>
            <person name="Maglott D."/>
            <person name="Pruitt K."/>
            <person name="Sapojnikov V."/>
            <person name="Souvorov A."/>
            <person name="Mackey A.J."/>
            <person name="Waterhouse R.M."/>
            <person name="Wyder S."/>
            <person name="Zdobnov E.M."/>
            <person name="Zdobnov E.M."/>
            <person name="Wyder S."/>
            <person name="Kriventseva E.V."/>
            <person name="Kadowaki T."/>
            <person name="Bork P."/>
            <person name="Aranda M."/>
            <person name="Bao R."/>
            <person name="Beermann A."/>
            <person name="Berns N."/>
            <person name="Bolognesi R."/>
            <person name="Bonneton F."/>
            <person name="Bopp D."/>
            <person name="Brown S.J."/>
            <person name="Bucher G."/>
            <person name="Butts T."/>
            <person name="Chaumot A."/>
            <person name="Denell R.E."/>
            <person name="Ferrier D.E."/>
            <person name="Friedrich M."/>
            <person name="Gordon C.M."/>
            <person name="Jindra M."/>
            <person name="Klingler M."/>
            <person name="Lan Q."/>
            <person name="Lattorff H.M."/>
            <person name="Laudet V."/>
            <person name="von Levetsow C."/>
            <person name="Liu Z."/>
            <person name="Lutz R."/>
            <person name="Lynch J.A."/>
            <person name="da Fonseca R.N."/>
            <person name="Posnien N."/>
            <person name="Reuter R."/>
            <person name="Roth S."/>
            <person name="Savard J."/>
            <person name="Schinko J.B."/>
            <person name="Schmitt C."/>
            <person name="Schoppmeier M."/>
            <person name="Schroder R."/>
            <person name="Shippy T.D."/>
            <person name="Simonnet F."/>
            <person name="Marques-Souza H."/>
            <person name="Tautz D."/>
            <person name="Tomoyasu Y."/>
            <person name="Trauner J."/>
            <person name="Van der Zee M."/>
            <person name="Vervoort M."/>
            <person name="Wittkopp N."/>
            <person name="Wimmer E.A."/>
            <person name="Yang X."/>
            <person name="Jones A.K."/>
            <person name="Sattelle D.B."/>
            <person name="Ebert P.R."/>
            <person name="Nelson D."/>
            <person name="Scott J.G."/>
            <person name="Beeman R.W."/>
            <person name="Muthukrishnan S."/>
            <person name="Kramer K.J."/>
            <person name="Arakane Y."/>
            <person name="Beeman R.W."/>
            <person name="Zhu Q."/>
            <person name="Hogenkamp D."/>
            <person name="Dixit R."/>
            <person name="Oppert B."/>
            <person name="Jiang H."/>
            <person name="Zou Z."/>
            <person name="Marshall J."/>
            <person name="Elpidina E."/>
            <person name="Vinokurov K."/>
            <person name="Oppert C."/>
            <person name="Zou Z."/>
            <person name="Evans J."/>
            <person name="Lu Z."/>
            <person name="Zhao P."/>
            <person name="Sumathipala N."/>
            <person name="Altincicek B."/>
            <person name="Vilcinskas A."/>
            <person name="Williams M."/>
            <person name="Hultmark D."/>
            <person name="Hetru C."/>
            <person name="Jiang H."/>
            <person name="Grimmelikhuijzen C.J."/>
            <person name="Hauser F."/>
            <person name="Cazzamali G."/>
            <person name="Williamson M."/>
            <person name="Park Y."/>
            <person name="Li B."/>
            <person name="Tanaka Y."/>
            <person name="Predel R."/>
            <person name="Neupert S."/>
            <person name="Schachtner J."/>
            <person name="Verleyen P."/>
            <person name="Raible F."/>
            <person name="Bork P."/>
            <person name="Friedrich M."/>
            <person name="Walden K.K."/>
            <person name="Robertson H.M."/>
            <person name="Angeli S."/>
            <person name="Foret S."/>
            <person name="Bucher G."/>
            <person name="Schuetz S."/>
            <person name="Maleszka R."/>
            <person name="Wimmer E.A."/>
            <person name="Beeman R.W."/>
            <person name="Lorenzen M."/>
            <person name="Tomoyasu Y."/>
            <person name="Miller S.C."/>
            <person name="Grossmann D."/>
            <person name="Bucher G."/>
        </authorList>
    </citation>
    <scope>NUCLEOTIDE SEQUENCE [LARGE SCALE GENOMIC DNA]</scope>
    <source>
        <strain evidence="9 10">Georgia GA2</strain>
    </source>
</reference>
<dbReference type="PROSITE" id="PS50259">
    <property type="entry name" value="G_PROTEIN_RECEP_F3_4"/>
    <property type="match status" value="1"/>
</dbReference>
<evidence type="ECO:0000256" key="1">
    <source>
        <dbReference type="ARBA" id="ARBA00004141"/>
    </source>
</evidence>
<dbReference type="PANTHER" id="PTHR24060">
    <property type="entry name" value="METABOTROPIC GLUTAMATE RECEPTOR"/>
    <property type="match status" value="1"/>
</dbReference>
<dbReference type="GO" id="GO:0005118">
    <property type="term" value="F:sevenless binding"/>
    <property type="evidence" value="ECO:0007669"/>
    <property type="project" value="InterPro"/>
</dbReference>
<accession>D7EHT9</accession>
<organism evidence="9 10">
    <name type="scientific">Tribolium castaneum</name>
    <name type="common">Red flour beetle</name>
    <dbReference type="NCBI Taxonomy" id="7070"/>
    <lineage>
        <taxon>Eukaryota</taxon>
        <taxon>Metazoa</taxon>
        <taxon>Ecdysozoa</taxon>
        <taxon>Arthropoda</taxon>
        <taxon>Hexapoda</taxon>
        <taxon>Insecta</taxon>
        <taxon>Pterygota</taxon>
        <taxon>Neoptera</taxon>
        <taxon>Endopterygota</taxon>
        <taxon>Coleoptera</taxon>
        <taxon>Polyphaga</taxon>
        <taxon>Cucujiformia</taxon>
        <taxon>Tenebrionidae</taxon>
        <taxon>Tenebrionidae incertae sedis</taxon>
        <taxon>Tribolium</taxon>
    </lineage>
</organism>
<dbReference type="KEGG" id="tca:103314567"/>
<keyword evidence="2 6" id="KW-0812">Transmembrane</keyword>
<dbReference type="OMA" id="RTYLMTI"/>
<keyword evidence="10" id="KW-1185">Reference proteome</keyword>
<feature type="transmembrane region" description="Helical" evidence="6">
    <location>
        <begin position="424"/>
        <end position="446"/>
    </location>
</feature>
<feature type="transmembrane region" description="Helical" evidence="6">
    <location>
        <begin position="592"/>
        <end position="612"/>
    </location>
</feature>
<dbReference type="Pfam" id="PF00003">
    <property type="entry name" value="7tm_3"/>
    <property type="match status" value="1"/>
</dbReference>
<comment type="subcellular location">
    <subcellularLocation>
        <location evidence="1">Membrane</location>
        <topology evidence="1">Multi-pass membrane protein</topology>
    </subcellularLocation>
</comment>
<evidence type="ECO:0000256" key="4">
    <source>
        <dbReference type="ARBA" id="ARBA00023136"/>
    </source>
</evidence>
<dbReference type="OrthoDB" id="9880600at2759"/>
<dbReference type="GO" id="GO:0007601">
    <property type="term" value="P:visual perception"/>
    <property type="evidence" value="ECO:0007669"/>
    <property type="project" value="InterPro"/>
</dbReference>
<dbReference type="InterPro" id="IPR002956">
    <property type="entry name" value="Bride_of_7less"/>
</dbReference>
<keyword evidence="4 6" id="KW-0472">Membrane</keyword>
<evidence type="ECO:0000256" key="6">
    <source>
        <dbReference type="SAM" id="Phobius"/>
    </source>
</evidence>
<feature type="transmembrane region" description="Helical" evidence="6">
    <location>
        <begin position="458"/>
        <end position="481"/>
    </location>
</feature>
<dbReference type="FunCoup" id="D7EHT9">
    <property type="interactions" value="60"/>
</dbReference>
<feature type="transmembrane region" description="Helical" evidence="6">
    <location>
        <begin position="502"/>
        <end position="519"/>
    </location>
</feature>
<dbReference type="eggNOG" id="KOG1056">
    <property type="taxonomic scope" value="Eukaryota"/>
</dbReference>
<keyword evidence="3 6" id="KW-1133">Transmembrane helix</keyword>
<dbReference type="STRING" id="7070.D7EHT9"/>
<dbReference type="AlphaFoldDB" id="D7EHT9"/>
<evidence type="ECO:0000313" key="10">
    <source>
        <dbReference type="Proteomes" id="UP000007266"/>
    </source>
</evidence>
<name>D7EHT9_TRICA</name>
<feature type="transmembrane region" description="Helical" evidence="6">
    <location>
        <begin position="388"/>
        <end position="412"/>
    </location>
</feature>
<evidence type="ECO:0000259" key="8">
    <source>
        <dbReference type="PROSITE" id="PS50259"/>
    </source>
</evidence>
<dbReference type="PhylomeDB" id="D7EHT9"/>
<dbReference type="CDD" id="cd15042">
    <property type="entry name" value="7tmC_Boss"/>
    <property type="match status" value="1"/>
</dbReference>
<dbReference type="GO" id="GO:0016020">
    <property type="term" value="C:membrane"/>
    <property type="evidence" value="ECO:0007669"/>
    <property type="project" value="UniProtKB-SubCell"/>
</dbReference>
<evidence type="ECO:0000313" key="9">
    <source>
        <dbReference type="EMBL" id="EFA12175.1"/>
    </source>
</evidence>
<dbReference type="InterPro" id="IPR050726">
    <property type="entry name" value="mGluR"/>
</dbReference>
<evidence type="ECO:0000256" key="5">
    <source>
        <dbReference type="ARBA" id="ARBA00023180"/>
    </source>
</evidence>
<dbReference type="Proteomes" id="UP000007266">
    <property type="component" value="Unassembled WGS sequence"/>
</dbReference>
<feature type="signal peptide" evidence="7">
    <location>
        <begin position="1"/>
        <end position="21"/>
    </location>
</feature>
<keyword evidence="5" id="KW-0325">Glycoprotein</keyword>
<evidence type="ECO:0000256" key="2">
    <source>
        <dbReference type="ARBA" id="ARBA00022692"/>
    </source>
</evidence>
<feature type="chain" id="PRO_5003094924" evidence="7">
    <location>
        <begin position="22"/>
        <end position="700"/>
    </location>
</feature>
<evidence type="ECO:0000256" key="7">
    <source>
        <dbReference type="SAM" id="SignalP"/>
    </source>
</evidence>
<feature type="transmembrane region" description="Helical" evidence="6">
    <location>
        <begin position="565"/>
        <end position="586"/>
    </location>
</feature>
<dbReference type="PRINTS" id="PR01223">
    <property type="entry name" value="BRIDEOF7LESS"/>
</dbReference>
<keyword evidence="7" id="KW-0732">Signal</keyword>